<evidence type="ECO:0000313" key="3">
    <source>
        <dbReference type="Proteomes" id="UP001281761"/>
    </source>
</evidence>
<keyword evidence="3" id="KW-1185">Reference proteome</keyword>
<evidence type="ECO:0000313" key="2">
    <source>
        <dbReference type="EMBL" id="KAK2950287.1"/>
    </source>
</evidence>
<accession>A0ABQ9XCP7</accession>
<organism evidence="2 3">
    <name type="scientific">Blattamonas nauphoetae</name>
    <dbReference type="NCBI Taxonomy" id="2049346"/>
    <lineage>
        <taxon>Eukaryota</taxon>
        <taxon>Metamonada</taxon>
        <taxon>Preaxostyla</taxon>
        <taxon>Oxymonadida</taxon>
        <taxon>Blattamonas</taxon>
    </lineage>
</organism>
<evidence type="ECO:0000256" key="1">
    <source>
        <dbReference type="SAM" id="SignalP"/>
    </source>
</evidence>
<proteinExistence type="predicted"/>
<protein>
    <submittedName>
        <fullName evidence="2">Uncharacterized protein</fullName>
    </submittedName>
</protein>
<gene>
    <name evidence="2" type="ORF">BLNAU_14779</name>
</gene>
<feature type="chain" id="PRO_5045789602" evidence="1">
    <location>
        <begin position="21"/>
        <end position="365"/>
    </location>
</feature>
<reference evidence="2 3" key="1">
    <citation type="journal article" date="2022" name="bioRxiv">
        <title>Genomics of Preaxostyla Flagellates Illuminates Evolutionary Transitions and the Path Towards Mitochondrial Loss.</title>
        <authorList>
            <person name="Novak L.V.F."/>
            <person name="Treitli S.C."/>
            <person name="Pyrih J."/>
            <person name="Halakuc P."/>
            <person name="Pipaliya S.V."/>
            <person name="Vacek V."/>
            <person name="Brzon O."/>
            <person name="Soukal P."/>
            <person name="Eme L."/>
            <person name="Dacks J.B."/>
            <person name="Karnkowska A."/>
            <person name="Elias M."/>
            <person name="Hampl V."/>
        </authorList>
    </citation>
    <scope>NUCLEOTIDE SEQUENCE [LARGE SCALE GENOMIC DNA]</scope>
    <source>
        <strain evidence="2">NAU3</strain>
        <tissue evidence="2">Gut</tissue>
    </source>
</reference>
<dbReference type="EMBL" id="JARBJD010000139">
    <property type="protein sequence ID" value="KAK2950287.1"/>
    <property type="molecule type" value="Genomic_DNA"/>
</dbReference>
<keyword evidence="1" id="KW-0732">Signal</keyword>
<feature type="signal peptide" evidence="1">
    <location>
        <begin position="1"/>
        <end position="20"/>
    </location>
</feature>
<comment type="caution">
    <text evidence="2">The sequence shown here is derived from an EMBL/GenBank/DDBJ whole genome shotgun (WGS) entry which is preliminary data.</text>
</comment>
<dbReference type="Proteomes" id="UP001281761">
    <property type="component" value="Unassembled WGS sequence"/>
</dbReference>
<name>A0ABQ9XCP7_9EUKA</name>
<sequence>MFFLFALLSASSFKAPNALGDAPSSLAVSAIDGQAKTATLTLTYALAVDVVKNNVLKLTFSPPATSNADGDIVVDYTVPSTYDDSATTLAIPITNIGETGKLQWDVTYTLSKYKNAADTAGQETTTALTVKFEKPILTVAFQATTKSKYTATFSIAKADDAADTDLSVVFTAGKSEVTIEATIEKKTKSVTVEIEIVAEAAAGKLVKETEYTIECEGYICEVGTFTPADNSKLTGSTKQAEPEADKKKDGAVDKITLTLVNALLPATLPTDAKNTLKLTATDPAASNAEYTLDKGEKFEWKPSAGSLDVVYLFNDCKIKAKSTVTATLAITDALTFADQAITYDAGAKSVASVVAALFAVLALVF</sequence>